<dbReference type="EMBL" id="BSXN01002851">
    <property type="protein sequence ID" value="GME77810.1"/>
    <property type="molecule type" value="Genomic_DNA"/>
</dbReference>
<dbReference type="InterPro" id="IPR013927">
    <property type="entry name" value="TF_Opi1_Ccg-8"/>
</dbReference>
<feature type="region of interest" description="Disordered" evidence="1">
    <location>
        <begin position="346"/>
        <end position="392"/>
    </location>
</feature>
<keyword evidence="3" id="KW-1185">Reference proteome</keyword>
<dbReference type="GO" id="GO:0030968">
    <property type="term" value="P:endoplasmic reticulum unfolded protein response"/>
    <property type="evidence" value="ECO:0007669"/>
    <property type="project" value="TreeGrafter"/>
</dbReference>
<organism evidence="2 3">
    <name type="scientific">Candida boidinii</name>
    <name type="common">Yeast</name>
    <dbReference type="NCBI Taxonomy" id="5477"/>
    <lineage>
        <taxon>Eukaryota</taxon>
        <taxon>Fungi</taxon>
        <taxon>Dikarya</taxon>
        <taxon>Ascomycota</taxon>
        <taxon>Saccharomycotina</taxon>
        <taxon>Pichiomycetes</taxon>
        <taxon>Pichiales</taxon>
        <taxon>Pichiaceae</taxon>
        <taxon>Ogataea</taxon>
        <taxon>Ogataea/Candida clade</taxon>
    </lineage>
</organism>
<evidence type="ECO:0000256" key="1">
    <source>
        <dbReference type="SAM" id="MobiDB-lite"/>
    </source>
</evidence>
<sequence length="652" mass="72227">MAAKMLDQLRNSNTTTVNSNSTTLLDKFASHPIISNSINYIFEKTLSTSANYLQEDSSNSTSKENDSIDPLTTSSTNNLNNITPTNELKFQNLNSNSNSHLNSSSSTSPPLPLLNNTPSKNSTTIEPSTLSSSISSTSFSLSTPSSSVSPSSNQIDLRSISPVQSQSQTQLPPLRNVLSDLPLTQDTKILNSDNFTTTTNSRSTSISPTLPNIEIRKRSIEDPIASRNKLIGLNNQDNQQLQQQQQTSFDQIQLQQQLTTKLNYLSYLKKPNNNSNLLRHQANLSSYASTQRTLQDLKDLNMINFSIESRKKLTMLINFLKLGNRQLSDRIENLIHSVENERSKNLKIVKNSESSDSDKDESNDHPSSSSSSSSSFSNKIKENQSLSNSSTQELKDDIIITVKKIVNVVSKVSANSLPEPARSRVREALLKLPSNWAFAIKESNDIVSHNVPRTKNSGNENDDTIDSDSDLDSDDDNSDNTDDSEDSDSDENSDNDKFEDSKEYLSCPPSPKQKRTPNPNNNQFVDTGSPLITTTTITTSNTANNTSYPSALPSIKQTDNNNSKNNNINSNIRKRKSISEQLLSNLIKYSSMSKKRREEKKKRKLELSRIDTIVVQSNSNSPSANISINNSGCGIIKLKLGIYINKINKLIN</sequence>
<comment type="caution">
    <text evidence="2">The sequence shown here is derived from an EMBL/GenBank/DDBJ whole genome shotgun (WGS) entry which is preliminary data.</text>
</comment>
<feature type="region of interest" description="Disordered" evidence="1">
    <location>
        <begin position="55"/>
        <end position="156"/>
    </location>
</feature>
<dbReference type="PANTHER" id="PTHR38406">
    <property type="entry name" value="TRANSCRIPTIONAL REPRESSOR OPI1"/>
    <property type="match status" value="1"/>
</dbReference>
<evidence type="ECO:0000313" key="3">
    <source>
        <dbReference type="Proteomes" id="UP001165120"/>
    </source>
</evidence>
<feature type="compositionally biased region" description="Acidic residues" evidence="1">
    <location>
        <begin position="460"/>
        <end position="493"/>
    </location>
</feature>
<dbReference type="PANTHER" id="PTHR38406:SF1">
    <property type="entry name" value="TRANSCRIPTIONAL REPRESSOR OPI1"/>
    <property type="match status" value="1"/>
</dbReference>
<dbReference type="GO" id="GO:0005783">
    <property type="term" value="C:endoplasmic reticulum"/>
    <property type="evidence" value="ECO:0007669"/>
    <property type="project" value="TreeGrafter"/>
</dbReference>
<dbReference type="Proteomes" id="UP001165120">
    <property type="component" value="Unassembled WGS sequence"/>
</dbReference>
<dbReference type="GO" id="GO:0006357">
    <property type="term" value="P:regulation of transcription by RNA polymerase II"/>
    <property type="evidence" value="ECO:0007669"/>
    <property type="project" value="TreeGrafter"/>
</dbReference>
<feature type="compositionally biased region" description="Low complexity" evidence="1">
    <location>
        <begin position="70"/>
        <end position="152"/>
    </location>
</feature>
<protein>
    <submittedName>
        <fullName evidence="2">Unnamed protein product</fullName>
    </submittedName>
</protein>
<feature type="compositionally biased region" description="Basic and acidic residues" evidence="1">
    <location>
        <begin position="494"/>
        <end position="503"/>
    </location>
</feature>
<evidence type="ECO:0000313" key="2">
    <source>
        <dbReference type="EMBL" id="GME77810.1"/>
    </source>
</evidence>
<dbReference type="AlphaFoldDB" id="A0A9W6WJJ0"/>
<feature type="compositionally biased region" description="Low complexity" evidence="1">
    <location>
        <begin position="560"/>
        <end position="569"/>
    </location>
</feature>
<gene>
    <name evidence="2" type="ORF">Cboi02_000564400</name>
</gene>
<name>A0A9W6WJJ0_CANBO</name>
<dbReference type="GO" id="GO:0003714">
    <property type="term" value="F:transcription corepressor activity"/>
    <property type="evidence" value="ECO:0007669"/>
    <property type="project" value="InterPro"/>
</dbReference>
<accession>A0A9W6WJJ0</accession>
<feature type="compositionally biased region" description="Polar residues" evidence="1">
    <location>
        <begin position="516"/>
        <end position="526"/>
    </location>
</feature>
<reference evidence="2" key="1">
    <citation type="submission" date="2023-04" db="EMBL/GenBank/DDBJ databases">
        <title>Candida boidinii NBRC 10035.</title>
        <authorList>
            <person name="Ichikawa N."/>
            <person name="Sato H."/>
            <person name="Tonouchi N."/>
        </authorList>
    </citation>
    <scope>NUCLEOTIDE SEQUENCE</scope>
    <source>
        <strain evidence="2">NBRC 10035</strain>
    </source>
</reference>
<feature type="compositionally biased region" description="Low complexity" evidence="1">
    <location>
        <begin position="532"/>
        <end position="547"/>
    </location>
</feature>
<dbReference type="Pfam" id="PF08618">
    <property type="entry name" value="Opi1"/>
    <property type="match status" value="1"/>
</dbReference>
<feature type="compositionally biased region" description="Low complexity" evidence="1">
    <location>
        <begin position="367"/>
        <end position="377"/>
    </location>
</feature>
<feature type="region of interest" description="Disordered" evidence="1">
    <location>
        <begin position="449"/>
        <end position="569"/>
    </location>
</feature>
<feature type="compositionally biased region" description="Polar residues" evidence="1">
    <location>
        <begin position="449"/>
        <end position="458"/>
    </location>
</feature>
<proteinExistence type="predicted"/>
<dbReference type="GO" id="GO:0008654">
    <property type="term" value="P:phospholipid biosynthetic process"/>
    <property type="evidence" value="ECO:0007669"/>
    <property type="project" value="TreeGrafter"/>
</dbReference>
<feature type="compositionally biased region" description="Polar residues" evidence="1">
    <location>
        <begin position="383"/>
        <end position="392"/>
    </location>
</feature>
<dbReference type="GO" id="GO:0005634">
    <property type="term" value="C:nucleus"/>
    <property type="evidence" value="ECO:0007669"/>
    <property type="project" value="TreeGrafter"/>
</dbReference>